<dbReference type="EMBL" id="KV907497">
    <property type="protein sequence ID" value="OOF97116.1"/>
    <property type="molecule type" value="Genomic_DNA"/>
</dbReference>
<keyword evidence="3" id="KW-0808">Transferase</keyword>
<evidence type="ECO:0000259" key="2">
    <source>
        <dbReference type="SMART" id="SM00672"/>
    </source>
</evidence>
<dbReference type="OMA" id="HQPTWTH"/>
<dbReference type="AlphaFoldDB" id="A0A1R3RRJ2"/>
<dbReference type="InterPro" id="IPR051091">
    <property type="entry name" value="O-Glucosyltr/Glycosyltrsf_90"/>
</dbReference>
<dbReference type="VEuPathDB" id="FungiDB:ASPCADRAFT_514147"/>
<feature type="signal peptide" evidence="1">
    <location>
        <begin position="1"/>
        <end position="28"/>
    </location>
</feature>
<dbReference type="Proteomes" id="UP000188318">
    <property type="component" value="Unassembled WGS sequence"/>
</dbReference>
<dbReference type="PANTHER" id="PTHR12203">
    <property type="entry name" value="KDEL LYS-ASP-GLU-LEU CONTAINING - RELATED"/>
    <property type="match status" value="1"/>
</dbReference>
<dbReference type="Pfam" id="PF05686">
    <property type="entry name" value="Glyco_transf_90"/>
    <property type="match status" value="1"/>
</dbReference>
<protein>
    <submittedName>
        <fullName evidence="3">Glycosyltransferase family 90 protein</fullName>
    </submittedName>
</protein>
<evidence type="ECO:0000313" key="3">
    <source>
        <dbReference type="EMBL" id="OOF97116.1"/>
    </source>
</evidence>
<gene>
    <name evidence="3" type="ORF">ASPCADRAFT_514147</name>
</gene>
<proteinExistence type="predicted"/>
<evidence type="ECO:0000256" key="1">
    <source>
        <dbReference type="SAM" id="SignalP"/>
    </source>
</evidence>
<organism evidence="3 4">
    <name type="scientific">Aspergillus carbonarius (strain ITEM 5010)</name>
    <dbReference type="NCBI Taxonomy" id="602072"/>
    <lineage>
        <taxon>Eukaryota</taxon>
        <taxon>Fungi</taxon>
        <taxon>Dikarya</taxon>
        <taxon>Ascomycota</taxon>
        <taxon>Pezizomycotina</taxon>
        <taxon>Eurotiomycetes</taxon>
        <taxon>Eurotiomycetidae</taxon>
        <taxon>Eurotiales</taxon>
        <taxon>Aspergillaceae</taxon>
        <taxon>Aspergillus</taxon>
        <taxon>Aspergillus subgen. Circumdati</taxon>
    </lineage>
</organism>
<dbReference type="SMART" id="SM00672">
    <property type="entry name" value="CAP10"/>
    <property type="match status" value="1"/>
</dbReference>
<keyword evidence="1" id="KW-0732">Signal</keyword>
<feature type="chain" id="PRO_5011983389" evidence="1">
    <location>
        <begin position="29"/>
        <end position="607"/>
    </location>
</feature>
<keyword evidence="4" id="KW-1185">Reference proteome</keyword>
<dbReference type="OrthoDB" id="541052at2759"/>
<reference evidence="4" key="1">
    <citation type="journal article" date="2017" name="Genome Biol.">
        <title>Comparative genomics reveals high biological diversity and specific adaptations in the industrially and medically important fungal genus Aspergillus.</title>
        <authorList>
            <person name="de Vries R.P."/>
            <person name="Riley R."/>
            <person name="Wiebenga A."/>
            <person name="Aguilar-Osorio G."/>
            <person name="Amillis S."/>
            <person name="Uchima C.A."/>
            <person name="Anderluh G."/>
            <person name="Asadollahi M."/>
            <person name="Askin M."/>
            <person name="Barry K."/>
            <person name="Battaglia E."/>
            <person name="Bayram O."/>
            <person name="Benocci T."/>
            <person name="Braus-Stromeyer S.A."/>
            <person name="Caldana C."/>
            <person name="Canovas D."/>
            <person name="Cerqueira G.C."/>
            <person name="Chen F."/>
            <person name="Chen W."/>
            <person name="Choi C."/>
            <person name="Clum A."/>
            <person name="Dos Santos R.A."/>
            <person name="Damasio A.R."/>
            <person name="Diallinas G."/>
            <person name="Emri T."/>
            <person name="Fekete E."/>
            <person name="Flipphi M."/>
            <person name="Freyberg S."/>
            <person name="Gallo A."/>
            <person name="Gournas C."/>
            <person name="Habgood R."/>
            <person name="Hainaut M."/>
            <person name="Harispe M.L."/>
            <person name="Henrissat B."/>
            <person name="Hilden K.S."/>
            <person name="Hope R."/>
            <person name="Hossain A."/>
            <person name="Karabika E."/>
            <person name="Karaffa L."/>
            <person name="Karanyi Z."/>
            <person name="Krasevec N."/>
            <person name="Kuo A."/>
            <person name="Kusch H."/>
            <person name="LaButti K."/>
            <person name="Lagendijk E.L."/>
            <person name="Lapidus A."/>
            <person name="Levasseur A."/>
            <person name="Lindquist E."/>
            <person name="Lipzen A."/>
            <person name="Logrieco A.F."/>
            <person name="MacCabe A."/>
            <person name="Maekelae M.R."/>
            <person name="Malavazi I."/>
            <person name="Melin P."/>
            <person name="Meyer V."/>
            <person name="Mielnichuk N."/>
            <person name="Miskei M."/>
            <person name="Molnar A.P."/>
            <person name="Mule G."/>
            <person name="Ngan C.Y."/>
            <person name="Orejas M."/>
            <person name="Orosz E."/>
            <person name="Ouedraogo J.P."/>
            <person name="Overkamp K.M."/>
            <person name="Park H.-S."/>
            <person name="Perrone G."/>
            <person name="Piumi F."/>
            <person name="Punt P.J."/>
            <person name="Ram A.F."/>
            <person name="Ramon A."/>
            <person name="Rauscher S."/>
            <person name="Record E."/>
            <person name="Riano-Pachon D.M."/>
            <person name="Robert V."/>
            <person name="Roehrig J."/>
            <person name="Ruller R."/>
            <person name="Salamov A."/>
            <person name="Salih N.S."/>
            <person name="Samson R.A."/>
            <person name="Sandor E."/>
            <person name="Sanguinetti M."/>
            <person name="Schuetze T."/>
            <person name="Sepcic K."/>
            <person name="Shelest E."/>
            <person name="Sherlock G."/>
            <person name="Sophianopoulou V."/>
            <person name="Squina F.M."/>
            <person name="Sun H."/>
            <person name="Susca A."/>
            <person name="Todd R.B."/>
            <person name="Tsang A."/>
            <person name="Unkles S.E."/>
            <person name="van de Wiele N."/>
            <person name="van Rossen-Uffink D."/>
            <person name="Oliveira J.V."/>
            <person name="Vesth T.C."/>
            <person name="Visser J."/>
            <person name="Yu J.-H."/>
            <person name="Zhou M."/>
            <person name="Andersen M.R."/>
            <person name="Archer D.B."/>
            <person name="Baker S.E."/>
            <person name="Benoit I."/>
            <person name="Brakhage A.A."/>
            <person name="Braus G.H."/>
            <person name="Fischer R."/>
            <person name="Frisvad J.C."/>
            <person name="Goldman G.H."/>
            <person name="Houbraken J."/>
            <person name="Oakley B."/>
            <person name="Pocsi I."/>
            <person name="Scazzocchio C."/>
            <person name="Seiboth B."/>
            <person name="vanKuyk P.A."/>
            <person name="Wortman J."/>
            <person name="Dyer P.S."/>
            <person name="Grigoriev I.V."/>
        </authorList>
    </citation>
    <scope>NUCLEOTIDE SEQUENCE [LARGE SCALE GENOMIC DNA]</scope>
    <source>
        <strain evidence="4">ITEM 5010</strain>
    </source>
</reference>
<evidence type="ECO:0000313" key="4">
    <source>
        <dbReference type="Proteomes" id="UP000188318"/>
    </source>
</evidence>
<feature type="domain" description="Glycosyl transferase CAP10" evidence="2">
    <location>
        <begin position="313"/>
        <end position="599"/>
    </location>
</feature>
<dbReference type="InterPro" id="IPR006598">
    <property type="entry name" value="CAP10"/>
</dbReference>
<dbReference type="PANTHER" id="PTHR12203:SF104">
    <property type="entry name" value="PROTEIN CAP1, PUTATIVE (AFU_ORTHOLOGUE AFUA_1G05595)-RELATED"/>
    <property type="match status" value="1"/>
</dbReference>
<sequence length="607" mass="70523">MRTQRFVVWLGTFVLASLFLICFRDTNPSPAVNGFPSPDPRPSAIFQRPAVPPNAQLIEQTTNREVAQPNGIHPIASLVENAEQHSDRLLARQSKTLAQAVTEYRTRYNMHPPPHFDKWFQFAKDRGVQLIDEYDTIYHALLPFWALEPKTIRERARETLGFDNSMIGILIRNGSVSLAEGGAYEQSWQRSATVKMIKSFVEYLPDMDLVFNALDEPRVVVPSEDLQRLVVIAKDRISQDTVRNTMPTNVWSDRSTDLNKGDRIDEVRTTRFNRFAHQSTWSYSRSSCPVDSPVRSLDEQAADNTNSYARGELGFIYNTTAFSDICNSPSFRYKYGFFDRPNMFEAVHDLFPVFSQSKISSYQDILYPSPWYWADQVPYEEDKDFEWEEKIDKMYWRGSTTGGYSRAGGWRRQHRQLFVGNVNALNTAKVLTEADHGQWKARGVGRNSFADRFDVRFTYIGQCDEEDCAAQREYFDVAEPVDQQDAWAYKHLLDMDGNAFSGRFYAFMHSKSLVYKISIFREWHDEWLKPWAHYVPLSLTGDDYLEAIRYFESEDEGKVIAPRLARQGREWAQKALRNEDMETWFFRLLLEYGRLVDDNRQNLGFSP</sequence>
<accession>A0A1R3RRJ2</accession>
<dbReference type="GO" id="GO:0016740">
    <property type="term" value="F:transferase activity"/>
    <property type="evidence" value="ECO:0007669"/>
    <property type="project" value="UniProtKB-KW"/>
</dbReference>
<name>A0A1R3RRJ2_ASPC5</name>